<feature type="domain" description="Peptide N-acetyl-beta-D-glucosaminyl asparaginase amidase A N-terminal" evidence="3">
    <location>
        <begin position="267"/>
        <end position="362"/>
    </location>
</feature>
<name>A0A812SGT9_9DINO</name>
<dbReference type="PANTHER" id="PTHR31104">
    <property type="entry name" value="PEPTIDE-N4-(N-ACETYL-BETA-GLUCOSAMINYL)ASPARAGINE AMIDASE A PROTEIN"/>
    <property type="match status" value="1"/>
</dbReference>
<reference evidence="4" key="1">
    <citation type="submission" date="2021-02" db="EMBL/GenBank/DDBJ databases">
        <authorList>
            <person name="Dougan E. K."/>
            <person name="Rhodes N."/>
            <person name="Thang M."/>
            <person name="Chan C."/>
        </authorList>
    </citation>
    <scope>NUCLEOTIDE SEQUENCE</scope>
</reference>
<organism evidence="4 5">
    <name type="scientific">Symbiodinium natans</name>
    <dbReference type="NCBI Taxonomy" id="878477"/>
    <lineage>
        <taxon>Eukaryota</taxon>
        <taxon>Sar</taxon>
        <taxon>Alveolata</taxon>
        <taxon>Dinophyceae</taxon>
        <taxon>Suessiales</taxon>
        <taxon>Symbiodiniaceae</taxon>
        <taxon>Symbiodinium</taxon>
    </lineage>
</organism>
<dbReference type="InterPro" id="IPR056948">
    <property type="entry name" value="PNGaseA_N"/>
</dbReference>
<feature type="region of interest" description="Disordered" evidence="1">
    <location>
        <begin position="395"/>
        <end position="417"/>
    </location>
</feature>
<feature type="signal peptide" evidence="2">
    <location>
        <begin position="1"/>
        <end position="19"/>
    </location>
</feature>
<keyword evidence="5" id="KW-1185">Reference proteome</keyword>
<sequence>MALRTALLSAMALIGRLDAIGVTFPAYQDIFCTRTCREDALDLFVNLVIFLNQKFTAELCAPGRAEETTPGTLYAHESAQHLYFEQELCDLGQVVRSWFEPPDDESACPCSWHAQSLRDLLVTGGAAARSSNQETSDKVTPVDADRRMIPNIVDPTYTGALPVRRLVDSFLCRRLTGRLAPMKLHINISIAFYEVAAASVDAWTVLPLQDVSNASDPLDALANSGRARAAFYKSDTARGAWANEHGHDSNSVQHYSTFLCEDPALQVSEIRLHVFASGHGCEEFWYTNVPGPDVPAGTCGGGAYRELLDGVLAGAVLPFPVIYTGGILSFDIPPYDFDLTPFAGWLLDGAAHNVTVQVWGNNPQGTWFLDPVLLLRGAPQNESIAGGRIRKLPGAAPNVSEQVHKESNTSSSAVEMG</sequence>
<comment type="caution">
    <text evidence="4">The sequence shown here is derived from an EMBL/GenBank/DDBJ whole genome shotgun (WGS) entry which is preliminary data.</text>
</comment>
<gene>
    <name evidence="4" type="ORF">SNAT2548_LOCUS27175</name>
</gene>
<dbReference type="InterPro" id="IPR021102">
    <property type="entry name" value="PNGase_A"/>
</dbReference>
<dbReference type="OrthoDB" id="1612078at2759"/>
<feature type="compositionally biased region" description="Polar residues" evidence="1">
    <location>
        <begin position="408"/>
        <end position="417"/>
    </location>
</feature>
<feature type="chain" id="PRO_5032802697" description="Peptide N-acetyl-beta-D-glucosaminyl asparaginase amidase A N-terminal domain-containing protein" evidence="2">
    <location>
        <begin position="20"/>
        <end position="417"/>
    </location>
</feature>
<evidence type="ECO:0000256" key="1">
    <source>
        <dbReference type="SAM" id="MobiDB-lite"/>
    </source>
</evidence>
<protein>
    <recommendedName>
        <fullName evidence="3">Peptide N-acetyl-beta-D-glucosaminyl asparaginase amidase A N-terminal domain-containing protein</fullName>
    </recommendedName>
</protein>
<dbReference type="Pfam" id="PF12222">
    <property type="entry name" value="PNGaseA"/>
    <property type="match status" value="1"/>
</dbReference>
<dbReference type="Proteomes" id="UP000604046">
    <property type="component" value="Unassembled WGS sequence"/>
</dbReference>
<evidence type="ECO:0000259" key="3">
    <source>
        <dbReference type="Pfam" id="PF12222"/>
    </source>
</evidence>
<evidence type="ECO:0000313" key="5">
    <source>
        <dbReference type="Proteomes" id="UP000604046"/>
    </source>
</evidence>
<keyword evidence="2" id="KW-0732">Signal</keyword>
<proteinExistence type="predicted"/>
<evidence type="ECO:0000256" key="2">
    <source>
        <dbReference type="SAM" id="SignalP"/>
    </source>
</evidence>
<accession>A0A812SGT9</accession>
<evidence type="ECO:0000313" key="4">
    <source>
        <dbReference type="EMBL" id="CAE7484202.1"/>
    </source>
</evidence>
<dbReference type="EMBL" id="CAJNDS010002457">
    <property type="protein sequence ID" value="CAE7484202.1"/>
    <property type="molecule type" value="Genomic_DNA"/>
</dbReference>
<dbReference type="AlphaFoldDB" id="A0A812SGT9"/>